<dbReference type="Pfam" id="PF05729">
    <property type="entry name" value="NACHT"/>
    <property type="match status" value="1"/>
</dbReference>
<dbReference type="EMBL" id="CAWYQH010000152">
    <property type="protein sequence ID" value="CAK8695641.1"/>
    <property type="molecule type" value="Genomic_DNA"/>
</dbReference>
<dbReference type="SUPFAM" id="SSF52047">
    <property type="entry name" value="RNI-like"/>
    <property type="match status" value="1"/>
</dbReference>
<evidence type="ECO:0000259" key="7">
    <source>
        <dbReference type="Pfam" id="PF05729"/>
    </source>
</evidence>
<feature type="region of interest" description="Disordered" evidence="6">
    <location>
        <begin position="73"/>
        <end position="97"/>
    </location>
</feature>
<dbReference type="PANTHER" id="PTHR45690">
    <property type="entry name" value="NACHT, LRR AND PYD DOMAINS-CONTAINING PROTEIN 12"/>
    <property type="match status" value="1"/>
</dbReference>
<evidence type="ECO:0000256" key="3">
    <source>
        <dbReference type="ARBA" id="ARBA00022737"/>
    </source>
</evidence>
<dbReference type="InterPro" id="IPR032675">
    <property type="entry name" value="LRR_dom_sf"/>
</dbReference>
<reference evidence="8 9" key="1">
    <citation type="submission" date="2024-02" db="EMBL/GenBank/DDBJ databases">
        <authorList>
            <person name="Daric V."/>
            <person name="Darras S."/>
        </authorList>
    </citation>
    <scope>NUCLEOTIDE SEQUENCE [LARGE SCALE GENOMIC DNA]</scope>
</reference>
<name>A0ABP0GXE6_CLALP</name>
<feature type="domain" description="NACHT" evidence="7">
    <location>
        <begin position="181"/>
        <end position="340"/>
    </location>
</feature>
<gene>
    <name evidence="8" type="ORF">CVLEPA_LOCUS28889</name>
</gene>
<keyword evidence="4" id="KW-0547">Nucleotide-binding</keyword>
<keyword evidence="9" id="KW-1185">Reference proteome</keyword>
<feature type="compositionally biased region" description="Polar residues" evidence="6">
    <location>
        <begin position="83"/>
        <end position="97"/>
    </location>
</feature>
<dbReference type="InterPro" id="IPR050637">
    <property type="entry name" value="NLRP_innate_immun_reg"/>
</dbReference>
<dbReference type="Proteomes" id="UP001642483">
    <property type="component" value="Unassembled WGS sequence"/>
</dbReference>
<comment type="subcellular location">
    <subcellularLocation>
        <location evidence="1">Cytoplasm</location>
    </subcellularLocation>
</comment>
<dbReference type="SUPFAM" id="SSF52540">
    <property type="entry name" value="P-loop containing nucleoside triphosphate hydrolases"/>
    <property type="match status" value="1"/>
</dbReference>
<evidence type="ECO:0000313" key="8">
    <source>
        <dbReference type="EMBL" id="CAK8695641.1"/>
    </source>
</evidence>
<protein>
    <recommendedName>
        <fullName evidence="7">NACHT domain-containing protein</fullName>
    </recommendedName>
</protein>
<dbReference type="Gene3D" id="3.40.50.300">
    <property type="entry name" value="P-loop containing nucleotide triphosphate hydrolases"/>
    <property type="match status" value="1"/>
</dbReference>
<evidence type="ECO:0000256" key="2">
    <source>
        <dbReference type="ARBA" id="ARBA00022490"/>
    </source>
</evidence>
<organism evidence="8 9">
    <name type="scientific">Clavelina lepadiformis</name>
    <name type="common">Light-bulb sea squirt</name>
    <name type="synonym">Ascidia lepadiformis</name>
    <dbReference type="NCBI Taxonomy" id="159417"/>
    <lineage>
        <taxon>Eukaryota</taxon>
        <taxon>Metazoa</taxon>
        <taxon>Chordata</taxon>
        <taxon>Tunicata</taxon>
        <taxon>Ascidiacea</taxon>
        <taxon>Aplousobranchia</taxon>
        <taxon>Clavelinidae</taxon>
        <taxon>Clavelina</taxon>
    </lineage>
</organism>
<evidence type="ECO:0000256" key="6">
    <source>
        <dbReference type="SAM" id="MobiDB-lite"/>
    </source>
</evidence>
<evidence type="ECO:0000256" key="5">
    <source>
        <dbReference type="ARBA" id="ARBA00022840"/>
    </source>
</evidence>
<dbReference type="PANTHER" id="PTHR45690:SF19">
    <property type="entry name" value="NACHT, LRR AND PYD DOMAINS-CONTAINING PROTEIN 3"/>
    <property type="match status" value="1"/>
</dbReference>
<keyword evidence="3" id="KW-0677">Repeat</keyword>
<accession>A0ABP0GXE6</accession>
<evidence type="ECO:0000313" key="9">
    <source>
        <dbReference type="Proteomes" id="UP001642483"/>
    </source>
</evidence>
<sequence length="749" mass="85201">MTHIGSDVSNATGVVPADQGLTELVRAASSSSSGPVNVIYSPQYKHYDHRQWSQTEVRESEVKLVSGDLITTFQGRENPSRPQPSNVSTLTSTNSAETKAMEEVKKLQQKCRKDDLQMQGVSVPSETIPVVHPRYTKVEFYQGESVTEANRSSPSTPKLSMQKDRAIQFDQLLQSCGKHRFICFVGFPGSGKTTCSKRLSKLEDFVCFHMRFMDMNYSEKLTLRELLLDKAYPNLSSDTCKLAFNWIVGNPSRCVIIFDGFDKVAWSLEANPPKEDYATPQHVQHLVANLCIKHFLPDSFIVFTSRPHSMVFLPKILRPDVTFFIGDLPQDDMKKLFFAYVGFDAQNLWDRLEATAPQLLNLSLNPLMLQLVIAAGLNFSDEVGKIPTTTRVFTTVLANLRHSENTSCEDIKKLTGQLSRLAFKCTYSSRVLISIDQLKEEGLEIESVQDLIITLHTHRGVTSRVFEGDTSLIFSHQTFQEYFSVHYIKFEMPVDDFKRLVKEKLFTDKWSMVRKFLCGHLVDFEPDKPQEQRGSWYGKSVNKLKSTFTGKSEKDCIRAKRKIFVDALLQKLEQFSEEVVKQDDKRALLELWTDVGECNNSRLIKKAAQYFPTRADLGGIPLDANQILCFCNIFREVEKPIELLDLINCQLGTSAFRQICTAMKATKTSVKMLHVVYNNLSSASVDDICSILHKVSSVFWMDRTFSDSLGLRYATEEEEEKIQQALDLIQDTCLSVRISYGKYLQQKKM</sequence>
<evidence type="ECO:0000256" key="4">
    <source>
        <dbReference type="ARBA" id="ARBA00022741"/>
    </source>
</evidence>
<dbReference type="Gene3D" id="3.80.10.10">
    <property type="entry name" value="Ribonuclease Inhibitor"/>
    <property type="match status" value="1"/>
</dbReference>
<evidence type="ECO:0000256" key="1">
    <source>
        <dbReference type="ARBA" id="ARBA00004496"/>
    </source>
</evidence>
<dbReference type="InterPro" id="IPR027417">
    <property type="entry name" value="P-loop_NTPase"/>
</dbReference>
<keyword evidence="2" id="KW-0963">Cytoplasm</keyword>
<keyword evidence="5" id="KW-0067">ATP-binding</keyword>
<comment type="caution">
    <text evidence="8">The sequence shown here is derived from an EMBL/GenBank/DDBJ whole genome shotgun (WGS) entry which is preliminary data.</text>
</comment>
<proteinExistence type="predicted"/>
<dbReference type="InterPro" id="IPR007111">
    <property type="entry name" value="NACHT_NTPase"/>
</dbReference>